<evidence type="ECO:0000259" key="7">
    <source>
        <dbReference type="SMART" id="SM00702"/>
    </source>
</evidence>
<protein>
    <recommendedName>
        <fullName evidence="7">Prolyl 4-hydroxylase alpha subunit domain-containing protein</fullName>
    </recommendedName>
</protein>
<dbReference type="EMBL" id="BRXW01000493">
    <property type="protein sequence ID" value="GMH59872.1"/>
    <property type="molecule type" value="Genomic_DNA"/>
</dbReference>
<keyword evidence="3" id="KW-0223">Dioxygenase</keyword>
<dbReference type="GO" id="GO:0005783">
    <property type="term" value="C:endoplasmic reticulum"/>
    <property type="evidence" value="ECO:0007669"/>
    <property type="project" value="TreeGrafter"/>
</dbReference>
<dbReference type="AlphaFoldDB" id="A0A9W6ZYX1"/>
<reference evidence="9" key="1">
    <citation type="journal article" date="2023" name="Commun. Biol.">
        <title>Genome analysis of Parmales, the sister group of diatoms, reveals the evolutionary specialization of diatoms from phago-mixotrophs to photoautotrophs.</title>
        <authorList>
            <person name="Ban H."/>
            <person name="Sato S."/>
            <person name="Yoshikawa S."/>
            <person name="Yamada K."/>
            <person name="Nakamura Y."/>
            <person name="Ichinomiya M."/>
            <person name="Sato N."/>
            <person name="Blanc-Mathieu R."/>
            <person name="Endo H."/>
            <person name="Kuwata A."/>
            <person name="Ogata H."/>
        </authorList>
    </citation>
    <scope>NUCLEOTIDE SEQUENCE [LARGE SCALE GENOMIC DNA]</scope>
    <source>
        <strain evidence="9">NIES 3700</strain>
    </source>
</reference>
<organism evidence="8 9">
    <name type="scientific">Triparma laevis f. longispina</name>
    <dbReference type="NCBI Taxonomy" id="1714387"/>
    <lineage>
        <taxon>Eukaryota</taxon>
        <taxon>Sar</taxon>
        <taxon>Stramenopiles</taxon>
        <taxon>Ochrophyta</taxon>
        <taxon>Bolidophyceae</taxon>
        <taxon>Parmales</taxon>
        <taxon>Triparmaceae</taxon>
        <taxon>Triparma</taxon>
    </lineage>
</organism>
<comment type="caution">
    <text evidence="8">The sequence shown here is derived from an EMBL/GenBank/DDBJ whole genome shotgun (WGS) entry which is preliminary data.</text>
</comment>
<evidence type="ECO:0000313" key="8">
    <source>
        <dbReference type="EMBL" id="GMH59872.1"/>
    </source>
</evidence>
<accession>A0A9W6ZYX1</accession>
<dbReference type="GO" id="GO:0005506">
    <property type="term" value="F:iron ion binding"/>
    <property type="evidence" value="ECO:0007669"/>
    <property type="project" value="InterPro"/>
</dbReference>
<keyword evidence="5" id="KW-0408">Iron</keyword>
<name>A0A9W6ZYX1_9STRA</name>
<dbReference type="OrthoDB" id="4356at2759"/>
<feature type="chain" id="PRO_5040809905" description="Prolyl 4-hydroxylase alpha subunit domain-containing protein" evidence="6">
    <location>
        <begin position="31"/>
        <end position="309"/>
    </location>
</feature>
<feature type="signal peptide" evidence="6">
    <location>
        <begin position="1"/>
        <end position="30"/>
    </location>
</feature>
<comment type="cofactor">
    <cofactor evidence="1">
        <name>L-ascorbate</name>
        <dbReference type="ChEBI" id="CHEBI:38290"/>
    </cofactor>
</comment>
<dbReference type="Proteomes" id="UP001165122">
    <property type="component" value="Unassembled WGS sequence"/>
</dbReference>
<dbReference type="GO" id="GO:0031418">
    <property type="term" value="F:L-ascorbic acid binding"/>
    <property type="evidence" value="ECO:0007669"/>
    <property type="project" value="InterPro"/>
</dbReference>
<keyword evidence="2" id="KW-0479">Metal-binding</keyword>
<evidence type="ECO:0000256" key="5">
    <source>
        <dbReference type="ARBA" id="ARBA00023004"/>
    </source>
</evidence>
<evidence type="ECO:0000256" key="4">
    <source>
        <dbReference type="ARBA" id="ARBA00023002"/>
    </source>
</evidence>
<evidence type="ECO:0000256" key="1">
    <source>
        <dbReference type="ARBA" id="ARBA00001961"/>
    </source>
</evidence>
<keyword evidence="6" id="KW-0732">Signal</keyword>
<dbReference type="SMART" id="SM00702">
    <property type="entry name" value="P4Hc"/>
    <property type="match status" value="1"/>
</dbReference>
<feature type="domain" description="Prolyl 4-hydroxylase alpha subunit" evidence="7">
    <location>
        <begin position="77"/>
        <end position="287"/>
    </location>
</feature>
<dbReference type="Gene3D" id="2.60.120.620">
    <property type="entry name" value="q2cbj1_9rhob like domain"/>
    <property type="match status" value="1"/>
</dbReference>
<evidence type="ECO:0000313" key="9">
    <source>
        <dbReference type="Proteomes" id="UP001165122"/>
    </source>
</evidence>
<dbReference type="PANTHER" id="PTHR10869:SF246">
    <property type="entry name" value="TRANSMEMBRANE PROLYL 4-HYDROXYLASE"/>
    <property type="match status" value="1"/>
</dbReference>
<evidence type="ECO:0000256" key="6">
    <source>
        <dbReference type="SAM" id="SignalP"/>
    </source>
</evidence>
<keyword evidence="9" id="KW-1185">Reference proteome</keyword>
<sequence>MPTCRQFRPFAILLLPSFLLLTSLLPSTMPLSSPLPLNLSQFSTNYINDGITSRYPKAFLPKLSRPSSVPLNSPPPSEVLIIPNFLTSEECMVLIEMGERVAETGEECEEYLNARVNEEVNEKGVSSEASELITEHMDDSCSIKMTSSAGGGYRVRLNESDIKSMLEDKVKYIMGLQDRSEGFFFEEGAWERPTPRRIVVRDQTMVKYEETNGVPPHVDGKDATLLIYLNTVEEGKGGRTVFVEDGLAVKPVEGTALLYKSKTELLHFSEPIKDKKGTKYILQLLIDYEHDYKKGDTITDFRKGTSYVY</sequence>
<dbReference type="GO" id="GO:0004656">
    <property type="term" value="F:procollagen-proline 4-dioxygenase activity"/>
    <property type="evidence" value="ECO:0007669"/>
    <property type="project" value="TreeGrafter"/>
</dbReference>
<dbReference type="PANTHER" id="PTHR10869">
    <property type="entry name" value="PROLYL 4-HYDROXYLASE ALPHA SUBUNIT"/>
    <property type="match status" value="1"/>
</dbReference>
<dbReference type="InterPro" id="IPR006620">
    <property type="entry name" value="Pro_4_hyd_alph"/>
</dbReference>
<evidence type="ECO:0000256" key="2">
    <source>
        <dbReference type="ARBA" id="ARBA00022723"/>
    </source>
</evidence>
<evidence type="ECO:0000256" key="3">
    <source>
        <dbReference type="ARBA" id="ARBA00022964"/>
    </source>
</evidence>
<gene>
    <name evidence="8" type="ORF">TrLO_g9619</name>
</gene>
<dbReference type="InterPro" id="IPR045054">
    <property type="entry name" value="P4HA-like"/>
</dbReference>
<proteinExistence type="predicted"/>
<keyword evidence="4" id="KW-0560">Oxidoreductase</keyword>